<proteinExistence type="inferred from homology"/>
<dbReference type="GO" id="GO:0016020">
    <property type="term" value="C:membrane"/>
    <property type="evidence" value="ECO:0007669"/>
    <property type="project" value="InterPro"/>
</dbReference>
<protein>
    <recommendedName>
        <fullName evidence="6">Putative aliphatic sulfonates-binding protein</fullName>
    </recommendedName>
</protein>
<dbReference type="Gene3D" id="3.40.190.10">
    <property type="entry name" value="Periplasmic binding protein-like II"/>
    <property type="match status" value="2"/>
</dbReference>
<evidence type="ECO:0000256" key="5">
    <source>
        <dbReference type="ARBA" id="ARBA00055538"/>
    </source>
</evidence>
<evidence type="ECO:0000259" key="8">
    <source>
        <dbReference type="SMART" id="SM00062"/>
    </source>
</evidence>
<comment type="function">
    <text evidence="5">Part of a binding-protein-dependent transport system for aliphatic sulfonates. Putative binding protein.</text>
</comment>
<name>A0A7V8FVK1_9BURK</name>
<evidence type="ECO:0000256" key="2">
    <source>
        <dbReference type="ARBA" id="ARBA00010742"/>
    </source>
</evidence>
<keyword evidence="4 7" id="KW-0732">Signal</keyword>
<feature type="signal peptide" evidence="7">
    <location>
        <begin position="1"/>
        <end position="40"/>
    </location>
</feature>
<dbReference type="SMART" id="SM00062">
    <property type="entry name" value="PBPb"/>
    <property type="match status" value="1"/>
</dbReference>
<dbReference type="PROSITE" id="PS51318">
    <property type="entry name" value="TAT"/>
    <property type="match status" value="1"/>
</dbReference>
<dbReference type="InterPro" id="IPR006311">
    <property type="entry name" value="TAT_signal"/>
</dbReference>
<dbReference type="FunFam" id="3.40.190.10:FF:000050">
    <property type="entry name" value="Sulfonate ABC transporter substrate-binding protein"/>
    <property type="match status" value="1"/>
</dbReference>
<dbReference type="NCBIfam" id="NF008588">
    <property type="entry name" value="PRK11553.1"/>
    <property type="match status" value="1"/>
</dbReference>
<sequence length="328" mass="35252">MKPNKNNNASIFRRRALARLSAAALGALVIAAGVAPLAQAQEAKVLRIGYQKAANTLVLLKAHGTLEKRLQPLGVEVKWAEFAAGPQLLEALNVGSVDFGYVGEAPPVFAQAAGADFVYTAYEIPTPDAEGLLVPKNSAIKSVAELKGKKVAFNKGSDVHWLVVALLKKAGLAYSDIQPVYLAPADARAAFEKGAIDAWAIWDPFQAAAEKQIGARRLATGVGAVNHHQFFLSARPFAAKNPQIEKILLEEITREGQWVRANTAQAAAQLAPIQGLDADIIETGLKRYAHIYKPVDAQLLAEQQKIADAFYELKLIPKPLKVSDAVLK</sequence>
<dbReference type="PANTHER" id="PTHR30024">
    <property type="entry name" value="ALIPHATIC SULFONATES-BINDING PROTEIN-RELATED"/>
    <property type="match status" value="1"/>
</dbReference>
<evidence type="ECO:0000256" key="7">
    <source>
        <dbReference type="SAM" id="SignalP"/>
    </source>
</evidence>
<feature type="chain" id="PRO_5030640400" description="Putative aliphatic sulfonates-binding protein" evidence="7">
    <location>
        <begin position="41"/>
        <end position="328"/>
    </location>
</feature>
<gene>
    <name evidence="9" type="primary">ssuA_8</name>
    <name evidence="9" type="ORF">GAK35_02726</name>
</gene>
<dbReference type="InterPro" id="IPR010067">
    <property type="entry name" value="ABC_SsuA_sub-bd"/>
</dbReference>
<evidence type="ECO:0000313" key="9">
    <source>
        <dbReference type="EMBL" id="KAF1042416.1"/>
    </source>
</evidence>
<evidence type="ECO:0000256" key="3">
    <source>
        <dbReference type="ARBA" id="ARBA00022448"/>
    </source>
</evidence>
<feature type="domain" description="Solute-binding protein family 3/N-terminal" evidence="8">
    <location>
        <begin position="45"/>
        <end position="262"/>
    </location>
</feature>
<evidence type="ECO:0000256" key="6">
    <source>
        <dbReference type="ARBA" id="ARBA00070228"/>
    </source>
</evidence>
<organism evidence="9 10">
    <name type="scientific">Herbaspirillum frisingense</name>
    <dbReference type="NCBI Taxonomy" id="92645"/>
    <lineage>
        <taxon>Bacteria</taxon>
        <taxon>Pseudomonadati</taxon>
        <taxon>Pseudomonadota</taxon>
        <taxon>Betaproteobacteria</taxon>
        <taxon>Burkholderiales</taxon>
        <taxon>Oxalobacteraceae</taxon>
        <taxon>Herbaspirillum</taxon>
    </lineage>
</organism>
<dbReference type="GO" id="GO:0042597">
    <property type="term" value="C:periplasmic space"/>
    <property type="evidence" value="ECO:0007669"/>
    <property type="project" value="UniProtKB-SubCell"/>
</dbReference>
<evidence type="ECO:0000256" key="1">
    <source>
        <dbReference type="ARBA" id="ARBA00004418"/>
    </source>
</evidence>
<dbReference type="Pfam" id="PF09084">
    <property type="entry name" value="NMT1"/>
    <property type="match status" value="1"/>
</dbReference>
<keyword evidence="3" id="KW-0813">Transport</keyword>
<dbReference type="GO" id="GO:0042626">
    <property type="term" value="F:ATPase-coupled transmembrane transporter activity"/>
    <property type="evidence" value="ECO:0007669"/>
    <property type="project" value="InterPro"/>
</dbReference>
<dbReference type="NCBIfam" id="TIGR01728">
    <property type="entry name" value="SsuA_fam"/>
    <property type="match status" value="1"/>
</dbReference>
<reference evidence="10" key="1">
    <citation type="journal article" date="2020" name="MBio">
        <title>Horizontal gene transfer to a defensive symbiont with a reduced genome amongst a multipartite beetle microbiome.</title>
        <authorList>
            <person name="Waterworth S.C."/>
            <person name="Florez L.V."/>
            <person name="Rees E.R."/>
            <person name="Hertweck C."/>
            <person name="Kaltenpoth M."/>
            <person name="Kwan J.C."/>
        </authorList>
    </citation>
    <scope>NUCLEOTIDE SEQUENCE [LARGE SCALE GENOMIC DNA]</scope>
</reference>
<evidence type="ECO:0000256" key="4">
    <source>
        <dbReference type="ARBA" id="ARBA00022729"/>
    </source>
</evidence>
<evidence type="ECO:0000313" key="10">
    <source>
        <dbReference type="Proteomes" id="UP000462435"/>
    </source>
</evidence>
<dbReference type="CDD" id="cd13557">
    <property type="entry name" value="PBP2_SsuA"/>
    <property type="match status" value="1"/>
</dbReference>
<dbReference type="InterPro" id="IPR015168">
    <property type="entry name" value="SsuA/THI5"/>
</dbReference>
<comment type="caution">
    <text evidence="9">The sequence shown here is derived from an EMBL/GenBank/DDBJ whole genome shotgun (WGS) entry which is preliminary data.</text>
</comment>
<comment type="subcellular location">
    <subcellularLocation>
        <location evidence="1">Periplasm</location>
    </subcellularLocation>
</comment>
<dbReference type="AlphaFoldDB" id="A0A7V8FVK1"/>
<dbReference type="SUPFAM" id="SSF53850">
    <property type="entry name" value="Periplasmic binding protein-like II"/>
    <property type="match status" value="1"/>
</dbReference>
<dbReference type="InterPro" id="IPR001638">
    <property type="entry name" value="Solute-binding_3/MltF_N"/>
</dbReference>
<comment type="similarity">
    <text evidence="2">Belongs to the bacterial solute-binding protein SsuA/TauA family.</text>
</comment>
<accession>A0A7V8FVK1</accession>
<dbReference type="PANTHER" id="PTHR30024:SF42">
    <property type="entry name" value="ALIPHATIC SULFONATES-BINDING PROTEIN-RELATED"/>
    <property type="match status" value="1"/>
</dbReference>
<dbReference type="EMBL" id="WNDX01000084">
    <property type="protein sequence ID" value="KAF1042416.1"/>
    <property type="molecule type" value="Genomic_DNA"/>
</dbReference>
<dbReference type="Proteomes" id="UP000462435">
    <property type="component" value="Unassembled WGS sequence"/>
</dbReference>